<dbReference type="SUPFAM" id="SSF49265">
    <property type="entry name" value="Fibronectin type III"/>
    <property type="match status" value="1"/>
</dbReference>
<dbReference type="PROSITE" id="PS50853">
    <property type="entry name" value="FN3"/>
    <property type="match status" value="1"/>
</dbReference>
<name>A0A7Z0WI58_9PSEU</name>
<dbReference type="InterPro" id="IPR013783">
    <property type="entry name" value="Ig-like_fold"/>
</dbReference>
<evidence type="ECO:0000313" key="8">
    <source>
        <dbReference type="Proteomes" id="UP000185696"/>
    </source>
</evidence>
<dbReference type="InterPro" id="IPR003961">
    <property type="entry name" value="FN3_dom"/>
</dbReference>
<feature type="region of interest" description="Disordered" evidence="4">
    <location>
        <begin position="23"/>
        <end position="43"/>
    </location>
</feature>
<dbReference type="EMBL" id="MSIF01000014">
    <property type="protein sequence ID" value="OLF07785.1"/>
    <property type="molecule type" value="Genomic_DNA"/>
</dbReference>
<protein>
    <submittedName>
        <fullName evidence="7">Glycosyl hydrolase</fullName>
    </submittedName>
</protein>
<comment type="caution">
    <text evidence="7">The sequence shown here is derived from an EMBL/GenBank/DDBJ whole genome shotgun (WGS) entry which is preliminary data.</text>
</comment>
<evidence type="ECO:0000256" key="5">
    <source>
        <dbReference type="SAM" id="SignalP"/>
    </source>
</evidence>
<feature type="signal peptide" evidence="5">
    <location>
        <begin position="1"/>
        <end position="26"/>
    </location>
</feature>
<dbReference type="SUPFAM" id="SSF51445">
    <property type="entry name" value="(Trans)glycosidases"/>
    <property type="match status" value="1"/>
</dbReference>
<dbReference type="PANTHER" id="PTHR43405:SF1">
    <property type="entry name" value="GLYCOSYL HYDROLASE DIGH"/>
    <property type="match status" value="1"/>
</dbReference>
<dbReference type="OrthoDB" id="9773203at2"/>
<dbReference type="Proteomes" id="UP000185696">
    <property type="component" value="Unassembled WGS sequence"/>
</dbReference>
<gene>
    <name evidence="7" type="ORF">BLA60_26030</name>
</gene>
<sequence>MRRVVRALLTVAVAAVALTVPPAATAAPPTDGRDCPAPDPRTPKRQLRAEWIASVSNIDWPSRPGLTADQQRDELTGWYDEAVELGLNAVVVQVRPTADAFWPSPFEPWSRWLSGTQGTDPGYDPLAFAVTEAHERNLEFHAWFNPYRVSMTTDVNALVPTHPARVNPDWVIPYGGKLYYDPGLPEVRDFTTDAIMDAVTRYDLDAVHFDDYFYPYPVAGQTFDDADTYAEHGAGFDSLADWRRDNIDQLIEGLSTRIRATKPHVQFGVSPFAIWRNASTDPTGSPTQGGVQTYDDLYADTRKWVREGWLDYIVPQVYWNIGFTVADYAALVPWWSDVVTDTDVSLYIGQANYKVADPAQAAPWHNPNEISDHLTFNRSHPEVQGDIYFSAVQVRENALSHMDIVARDHYTTPALTPTPDRLAAKAPRRPVITKATRTGTGAQLRWVSTDHRTDGYAVYRVDGTSAHCATTDARNLIATTTGRTTTYTDTTAAKGRKYTYVITALDRTNNESTPSNPKTLK</sequence>
<dbReference type="RefSeq" id="WP_075135625.1">
    <property type="nucleotide sequence ID" value="NZ_MSIF01000014.1"/>
</dbReference>
<dbReference type="InterPro" id="IPR052177">
    <property type="entry name" value="Divisome_Glycosyl_Hydrolase"/>
</dbReference>
<dbReference type="PANTHER" id="PTHR43405">
    <property type="entry name" value="GLYCOSYL HYDROLASE DIGH"/>
    <property type="match status" value="1"/>
</dbReference>
<dbReference type="GO" id="GO:0016798">
    <property type="term" value="F:hydrolase activity, acting on glycosyl bonds"/>
    <property type="evidence" value="ECO:0007669"/>
    <property type="project" value="UniProtKB-KW"/>
</dbReference>
<keyword evidence="3" id="KW-0119">Carbohydrate metabolism</keyword>
<accession>A0A7Z0WI58</accession>
<keyword evidence="3" id="KW-0624">Polysaccharide degradation</keyword>
<evidence type="ECO:0000256" key="1">
    <source>
        <dbReference type="ARBA" id="ARBA00022729"/>
    </source>
</evidence>
<evidence type="ECO:0000256" key="2">
    <source>
        <dbReference type="ARBA" id="ARBA00023295"/>
    </source>
</evidence>
<organism evidence="7 8">
    <name type="scientific">Actinophytocola xinjiangensis</name>
    <dbReference type="NCBI Taxonomy" id="485602"/>
    <lineage>
        <taxon>Bacteria</taxon>
        <taxon>Bacillati</taxon>
        <taxon>Actinomycetota</taxon>
        <taxon>Actinomycetes</taxon>
        <taxon>Pseudonocardiales</taxon>
        <taxon>Pseudonocardiaceae</taxon>
    </lineage>
</organism>
<dbReference type="GO" id="GO:0000272">
    <property type="term" value="P:polysaccharide catabolic process"/>
    <property type="evidence" value="ECO:0007669"/>
    <property type="project" value="UniProtKB-KW"/>
</dbReference>
<feature type="chain" id="PRO_5030864973" evidence="5">
    <location>
        <begin position="27"/>
        <end position="521"/>
    </location>
</feature>
<evidence type="ECO:0000259" key="6">
    <source>
        <dbReference type="PROSITE" id="PS50853"/>
    </source>
</evidence>
<dbReference type="InterPro" id="IPR036116">
    <property type="entry name" value="FN3_sf"/>
</dbReference>
<feature type="domain" description="Fibronectin type-III" evidence="6">
    <location>
        <begin position="426"/>
        <end position="521"/>
    </location>
</feature>
<dbReference type="Pfam" id="PF02638">
    <property type="entry name" value="GHL10"/>
    <property type="match status" value="1"/>
</dbReference>
<keyword evidence="8" id="KW-1185">Reference proteome</keyword>
<dbReference type="AlphaFoldDB" id="A0A7Z0WI58"/>
<dbReference type="InterPro" id="IPR017853">
    <property type="entry name" value="GH"/>
</dbReference>
<keyword evidence="2" id="KW-0326">Glycosidase</keyword>
<evidence type="ECO:0000256" key="3">
    <source>
        <dbReference type="ARBA" id="ARBA00023326"/>
    </source>
</evidence>
<dbReference type="InterPro" id="IPR003790">
    <property type="entry name" value="GHL10"/>
</dbReference>
<keyword evidence="7" id="KW-0378">Hydrolase</keyword>
<reference evidence="7 8" key="1">
    <citation type="submission" date="2016-12" db="EMBL/GenBank/DDBJ databases">
        <title>The draft genome sequence of Actinophytocola xinjiangensis.</title>
        <authorList>
            <person name="Wang W."/>
            <person name="Yuan L."/>
        </authorList>
    </citation>
    <scope>NUCLEOTIDE SEQUENCE [LARGE SCALE GENOMIC DNA]</scope>
    <source>
        <strain evidence="7 8">CGMCC 4.4663</strain>
    </source>
</reference>
<dbReference type="Pfam" id="PF25833">
    <property type="entry name" value="Fn3_SaeA_3rd"/>
    <property type="match status" value="1"/>
</dbReference>
<dbReference type="Gene3D" id="3.20.20.80">
    <property type="entry name" value="Glycosidases"/>
    <property type="match status" value="1"/>
</dbReference>
<keyword evidence="1 5" id="KW-0732">Signal</keyword>
<evidence type="ECO:0000256" key="4">
    <source>
        <dbReference type="SAM" id="MobiDB-lite"/>
    </source>
</evidence>
<dbReference type="InterPro" id="IPR058692">
    <property type="entry name" value="Fn3_SaeA_2nd"/>
</dbReference>
<evidence type="ECO:0000313" key="7">
    <source>
        <dbReference type="EMBL" id="OLF07785.1"/>
    </source>
</evidence>
<dbReference type="Gene3D" id="2.60.40.10">
    <property type="entry name" value="Immunoglobulins"/>
    <property type="match status" value="1"/>
</dbReference>
<proteinExistence type="predicted"/>